<proteinExistence type="predicted"/>
<dbReference type="Proteomes" id="UP000256686">
    <property type="component" value="Unassembled WGS sequence"/>
</dbReference>
<accession>A0A3D9C389</accession>
<comment type="caution">
    <text evidence="2">The sequence shown here is derived from an EMBL/GenBank/DDBJ whole genome shotgun (WGS) entry which is preliminary data.</text>
</comment>
<dbReference type="SMART" id="SM00901">
    <property type="entry name" value="FRG"/>
    <property type="match status" value="1"/>
</dbReference>
<evidence type="ECO:0000313" key="3">
    <source>
        <dbReference type="Proteomes" id="UP000256686"/>
    </source>
</evidence>
<dbReference type="Pfam" id="PF08867">
    <property type="entry name" value="FRG"/>
    <property type="match status" value="1"/>
</dbReference>
<protein>
    <recommendedName>
        <fullName evidence="1">FRG domain-containing protein</fullName>
    </recommendedName>
</protein>
<dbReference type="EMBL" id="QNVT01000026">
    <property type="protein sequence ID" value="REC60254.1"/>
    <property type="molecule type" value="Genomic_DNA"/>
</dbReference>
<evidence type="ECO:0000259" key="1">
    <source>
        <dbReference type="SMART" id="SM00901"/>
    </source>
</evidence>
<feature type="domain" description="FRG" evidence="1">
    <location>
        <begin position="31"/>
        <end position="136"/>
    </location>
</feature>
<dbReference type="InterPro" id="IPR014966">
    <property type="entry name" value="FRG-dom"/>
</dbReference>
<reference evidence="3" key="1">
    <citation type="submission" date="2018-06" db="EMBL/GenBank/DDBJ databases">
        <authorList>
            <person name="Lum Nde A."/>
            <person name="Hugo C."/>
        </authorList>
    </citation>
    <scope>NUCLEOTIDE SEQUENCE [LARGE SCALE GENOMIC DNA]</scope>
    <source>
        <strain evidence="3">1_F178</strain>
    </source>
</reference>
<gene>
    <name evidence="2" type="ORF">DRF65_21470</name>
</gene>
<dbReference type="RefSeq" id="WP_115972791.1">
    <property type="nucleotide sequence ID" value="NZ_QNVT01000026.1"/>
</dbReference>
<keyword evidence="3" id="KW-1185">Reference proteome</keyword>
<sequence>MKKPLSLKNGIKEFILDDWNDFHDLIISDITRKNYVYRGQKDEKWKLEPTLHRNLKSLSEDKFIIQKTKLLEAFKISLRGKTNYYKDVINDENELWAIGQHNFLHTPLLDFTLSPYVAAYFAFYEKEYDGEYRIIYAISQKNIIENHDDSLEVFKPTTDYNNRLINQSGLFVNFKSKDDIETLVTKKYALNKDGKIKMYKIKIKNDQREKCLISLNKMNINHNTLFPDLYGAALYCNLGLQINNY</sequence>
<dbReference type="AlphaFoldDB" id="A0A3D9C389"/>
<evidence type="ECO:0000313" key="2">
    <source>
        <dbReference type="EMBL" id="REC60254.1"/>
    </source>
</evidence>
<organism evidence="2 3">
    <name type="scientific">Chryseobacterium pennae</name>
    <dbReference type="NCBI Taxonomy" id="2258962"/>
    <lineage>
        <taxon>Bacteria</taxon>
        <taxon>Pseudomonadati</taxon>
        <taxon>Bacteroidota</taxon>
        <taxon>Flavobacteriia</taxon>
        <taxon>Flavobacteriales</taxon>
        <taxon>Weeksellaceae</taxon>
        <taxon>Chryseobacterium group</taxon>
        <taxon>Chryseobacterium</taxon>
    </lineage>
</organism>
<name>A0A3D9C389_9FLAO</name>